<dbReference type="STRING" id="1401.BK123_15240"/>
<sequence length="808" mass="89802">MKLHYERPATVWTEALPIGNGRLGGMVYGGVERETISLNEDTLWSGYPRDWNNPSAREVLPEIRELASQGRYMEADQLGRKMMGPYTESYLPLGDLCLRFDHGGVFHSYRRTLDIANAVQRTEYRIGEVTYTRECFASSPDQMIALRLTSSAACALNFHAYLESPLRYTVKTEEDMYSMSGFAPERVEPSYVSSDRPIRYGDPEHTAAMAFDGRLAVAETDGRVTVDAAGIHVLDASEAVIYFTAATSFNGFDQIPGHRDGGDHPAAAAAAMAAGSMKAAFSQSWTELRERHINDYRSLFDRVSLQLGETLAAGDMDTEERIERFGARDPGLVELLFHYGRYLLISSSRPGTQAANLQGIWNASTRPPWSSNWTLNINAQMNYWPAEVCNLAECHQPLLELIRSLSVNGAETAAVHYGTRGWTVHHNTDIWAHTAPVGNYGDGDPSWALWQMGGIWLTQHLWEHYAYSGDQAYLRSFAYPLMKEASLFAMDWLIENDAGHLVTSPSTSPEHKFRTSEGMAALSEGATMDISLIWELFTNCMEAAGILGVDEEFREEWSSKRERLLPLQVGRYGQLQEWSHDSEDEDVFHRHTSHLVGVYPGRQLYAEESPDLFAAARTSLERRGEESTGWSLGWRVALWGRFGDGNRALLLLTNMLRLVRDGESERYDHGGVYASLLGAHPPFQIDGNFAATAGIAELLLQSHRSLLMLLPALPDAWPEGEVRGLRARGGFEVGIRWKHGRLTEAEIMSRLGNVCSVSIGNGHGNGIAVYQGDTSIPVQVSAKGVFSFEAERGLTYRLVTDHAGDPGA</sequence>
<dbReference type="GO" id="GO:0005975">
    <property type="term" value="P:carbohydrate metabolic process"/>
    <property type="evidence" value="ECO:0007669"/>
    <property type="project" value="InterPro"/>
</dbReference>
<dbReference type="PANTHER" id="PTHR31084">
    <property type="entry name" value="ALPHA-L-FUCOSIDASE 2"/>
    <property type="match status" value="1"/>
</dbReference>
<dbReference type="Pfam" id="PF22124">
    <property type="entry name" value="Glyco_hydro_95_cat"/>
    <property type="match status" value="1"/>
</dbReference>
<dbReference type="InterPro" id="IPR016518">
    <property type="entry name" value="Alpha-L-fucosidase"/>
</dbReference>
<evidence type="ECO:0000259" key="2">
    <source>
        <dbReference type="Pfam" id="PF21307"/>
    </source>
</evidence>
<protein>
    <submittedName>
        <fullName evidence="4">Alpha-L-fucosidase</fullName>
    </submittedName>
</protein>
<dbReference type="Proteomes" id="UP000187074">
    <property type="component" value="Unassembled WGS sequence"/>
</dbReference>
<dbReference type="PANTHER" id="PTHR31084:SF0">
    <property type="entry name" value="ALPHA-L-FUCOSIDASE 2"/>
    <property type="match status" value="1"/>
</dbReference>
<evidence type="ECO:0000259" key="1">
    <source>
        <dbReference type="Pfam" id="PF14498"/>
    </source>
</evidence>
<reference evidence="4 5" key="1">
    <citation type="submission" date="2016-11" db="EMBL/GenBank/DDBJ databases">
        <title>Paenibacillus species isolates.</title>
        <authorList>
            <person name="Beno S.M."/>
        </authorList>
    </citation>
    <scope>NUCLEOTIDE SEQUENCE [LARGE SCALE GENOMIC DNA]</scope>
    <source>
        <strain evidence="4 5">FSL F4-0100</strain>
    </source>
</reference>
<dbReference type="InterPro" id="IPR008928">
    <property type="entry name" value="6-hairpin_glycosidase_sf"/>
</dbReference>
<dbReference type="Pfam" id="PF14498">
    <property type="entry name" value="Glyco_hyd_65N_2"/>
    <property type="match status" value="1"/>
</dbReference>
<dbReference type="FunFam" id="1.50.10.10:FF:000028">
    <property type="entry name" value="Alpha-L-fucosidase 2"/>
    <property type="match status" value="1"/>
</dbReference>
<dbReference type="EMBL" id="MRTF01000005">
    <property type="protein sequence ID" value="OME92355.1"/>
    <property type="molecule type" value="Genomic_DNA"/>
</dbReference>
<dbReference type="Gene3D" id="2.70.98.50">
    <property type="entry name" value="putative glycoside hydrolase family protein from bacillus halodurans"/>
    <property type="match status" value="1"/>
</dbReference>
<dbReference type="InterPro" id="IPR027414">
    <property type="entry name" value="GH95_N_dom"/>
</dbReference>
<dbReference type="Pfam" id="PF21307">
    <property type="entry name" value="Glyco_hydro_95_C"/>
    <property type="match status" value="1"/>
</dbReference>
<feature type="domain" description="Alpha fucosidase A-like C-terminal" evidence="2">
    <location>
        <begin position="701"/>
        <end position="798"/>
    </location>
</feature>
<dbReference type="InterPro" id="IPR054363">
    <property type="entry name" value="GH95_cat"/>
</dbReference>
<evidence type="ECO:0000259" key="3">
    <source>
        <dbReference type="Pfam" id="PF22124"/>
    </source>
</evidence>
<dbReference type="AlphaFoldDB" id="A0A1R1B1F7"/>
<dbReference type="OrthoDB" id="9802600at2"/>
<feature type="domain" description="Glycosyl hydrolase family 95 catalytic" evidence="3">
    <location>
        <begin position="284"/>
        <end position="699"/>
    </location>
</feature>
<dbReference type="PIRSF" id="PIRSF007663">
    <property type="entry name" value="UCP007663"/>
    <property type="match status" value="1"/>
</dbReference>
<gene>
    <name evidence="4" type="ORF">BK123_15240</name>
</gene>
<dbReference type="Gene3D" id="2.60.40.1180">
    <property type="entry name" value="Golgi alpha-mannosidase II"/>
    <property type="match status" value="1"/>
</dbReference>
<dbReference type="SUPFAM" id="SSF48208">
    <property type="entry name" value="Six-hairpin glycosidases"/>
    <property type="match status" value="1"/>
</dbReference>
<name>A0A1R1B1F7_PAELA</name>
<evidence type="ECO:0000313" key="5">
    <source>
        <dbReference type="Proteomes" id="UP000187074"/>
    </source>
</evidence>
<organism evidence="4 5">
    <name type="scientific">Paenibacillus lautus</name>
    <name type="common">Bacillus lautus</name>
    <dbReference type="NCBI Taxonomy" id="1401"/>
    <lineage>
        <taxon>Bacteria</taxon>
        <taxon>Bacillati</taxon>
        <taxon>Bacillota</taxon>
        <taxon>Bacilli</taxon>
        <taxon>Bacillales</taxon>
        <taxon>Paenibacillaceae</taxon>
        <taxon>Paenibacillus</taxon>
    </lineage>
</organism>
<dbReference type="InterPro" id="IPR013780">
    <property type="entry name" value="Glyco_hydro_b"/>
</dbReference>
<dbReference type="InterPro" id="IPR049053">
    <property type="entry name" value="AFCA-like_C"/>
</dbReference>
<comment type="caution">
    <text evidence="4">The sequence shown here is derived from an EMBL/GenBank/DDBJ whole genome shotgun (WGS) entry which is preliminary data.</text>
</comment>
<feature type="domain" description="Glycosyl hydrolase family 95 N-terminal" evidence="1">
    <location>
        <begin position="3"/>
        <end position="250"/>
    </location>
</feature>
<dbReference type="GO" id="GO:0004560">
    <property type="term" value="F:alpha-L-fucosidase activity"/>
    <property type="evidence" value="ECO:0007669"/>
    <property type="project" value="InterPro"/>
</dbReference>
<evidence type="ECO:0000313" key="4">
    <source>
        <dbReference type="EMBL" id="OME92355.1"/>
    </source>
</evidence>
<proteinExistence type="predicted"/>
<accession>A0A1R1B1F7</accession>